<evidence type="ECO:0000313" key="4">
    <source>
        <dbReference type="Proteomes" id="UP001482231"/>
    </source>
</evidence>
<dbReference type="InterPro" id="IPR000649">
    <property type="entry name" value="IF-2B-related"/>
</dbReference>
<gene>
    <name evidence="2 3" type="primary">mtnA</name>
    <name evidence="3" type="ORF">V6E02_01665</name>
</gene>
<dbReference type="NCBIfam" id="TIGR00512">
    <property type="entry name" value="salvage_mtnA"/>
    <property type="match status" value="1"/>
</dbReference>
<dbReference type="EMBL" id="JBAJEX010000001">
    <property type="protein sequence ID" value="MEO1765928.1"/>
    <property type="molecule type" value="Genomic_DNA"/>
</dbReference>
<evidence type="ECO:0000313" key="3">
    <source>
        <dbReference type="EMBL" id="MEO1765928.1"/>
    </source>
</evidence>
<keyword evidence="2" id="KW-0486">Methionine biosynthesis</keyword>
<dbReference type="InterPro" id="IPR011559">
    <property type="entry name" value="Initiation_fac_2B_a/b/d"/>
</dbReference>
<keyword evidence="4" id="KW-1185">Reference proteome</keyword>
<feature type="binding site" evidence="2">
    <location>
        <begin position="252"/>
        <end position="253"/>
    </location>
    <ligand>
        <name>substrate</name>
    </ligand>
</feature>
<dbReference type="SUPFAM" id="SSF100950">
    <property type="entry name" value="NagB/RpiA/CoA transferase-like"/>
    <property type="match status" value="1"/>
</dbReference>
<dbReference type="NCBIfam" id="TIGR00524">
    <property type="entry name" value="eIF-2B_rel"/>
    <property type="match status" value="1"/>
</dbReference>
<feature type="site" description="Transition state stabilizer" evidence="2">
    <location>
        <position position="162"/>
    </location>
</feature>
<dbReference type="Gene3D" id="1.20.120.420">
    <property type="entry name" value="translation initiation factor eif-2b, domain 1"/>
    <property type="match status" value="1"/>
</dbReference>
<protein>
    <recommendedName>
        <fullName evidence="2">Methylthioribose-1-phosphate isomerase</fullName>
        <shortName evidence="2">M1Pi</shortName>
        <shortName evidence="2">MTR-1-P isomerase</shortName>
        <ecNumber evidence="2">5.3.1.23</ecNumber>
    </recommendedName>
    <alternativeName>
        <fullName evidence="2">S-methyl-5-thioribose-1-phosphate isomerase</fullName>
    </alternativeName>
</protein>
<feature type="binding site" evidence="2">
    <location>
        <position position="201"/>
    </location>
    <ligand>
        <name>substrate</name>
    </ligand>
</feature>
<dbReference type="InterPro" id="IPR005251">
    <property type="entry name" value="IF-M1Pi"/>
</dbReference>
<comment type="pathway">
    <text evidence="2">Amino-acid biosynthesis; L-methionine biosynthesis via salvage pathway; L-methionine from S-methyl-5-thio-alpha-D-ribose 1-phosphate: step 1/6.</text>
</comment>
<dbReference type="PANTHER" id="PTHR43475:SF1">
    <property type="entry name" value="METHYLTHIORIBOSE-1-PHOSPHATE ISOMERASE"/>
    <property type="match status" value="1"/>
</dbReference>
<evidence type="ECO:0000256" key="1">
    <source>
        <dbReference type="ARBA" id="ARBA00023235"/>
    </source>
</evidence>
<dbReference type="InterPro" id="IPR037171">
    <property type="entry name" value="NagB/RpiA_transferase-like"/>
</dbReference>
<comment type="catalytic activity">
    <reaction evidence="2">
        <text>5-(methylsulfanyl)-alpha-D-ribose 1-phosphate = 5-(methylsulfanyl)-D-ribulose 1-phosphate</text>
        <dbReference type="Rhea" id="RHEA:19989"/>
        <dbReference type="ChEBI" id="CHEBI:58533"/>
        <dbReference type="ChEBI" id="CHEBI:58548"/>
        <dbReference type="EC" id="5.3.1.23"/>
    </reaction>
</comment>
<organism evidence="3 4">
    <name type="scientific">Thiobacter aerophilum</name>
    <dbReference type="NCBI Taxonomy" id="3121275"/>
    <lineage>
        <taxon>Bacteria</taxon>
        <taxon>Pseudomonadati</taxon>
        <taxon>Pseudomonadota</taxon>
        <taxon>Betaproteobacteria</taxon>
        <taxon>Burkholderiales</taxon>
        <taxon>Thiobacteraceae</taxon>
        <taxon>Thiobacter</taxon>
    </lineage>
</organism>
<dbReference type="Proteomes" id="UP001482231">
    <property type="component" value="Unassembled WGS sequence"/>
</dbReference>
<evidence type="ECO:0000256" key="2">
    <source>
        <dbReference type="HAMAP-Rule" id="MF_01678"/>
    </source>
</evidence>
<dbReference type="InterPro" id="IPR027363">
    <property type="entry name" value="M1Pi_N"/>
</dbReference>
<feature type="binding site" evidence="2">
    <location>
        <begin position="53"/>
        <end position="55"/>
    </location>
    <ligand>
        <name>substrate</name>
    </ligand>
</feature>
<dbReference type="RefSeq" id="WP_347306512.1">
    <property type="nucleotide sequence ID" value="NZ_JBAJEX010000001.1"/>
</dbReference>
<accession>A0ABV0EDW3</accession>
<proteinExistence type="inferred from homology"/>
<sequence>MRIDGQPTRTIAPLEDGRGVRIIDQTLLPHRLELRVLRSLEDAAEAISAMRVRGAPLIGATAAYGVALAMQEDASETHLEIACARLLATRPTAVNLPWALERMQRTLAPLAPTARREAAWQEAAAICEEDVALNAAIGRHGLTLIAALHRKQGQPVQVMTHCNAGWLATVDWGTALAPVYMAHDAGIPVHVWVSETRPRNQGAALTAWELARHGVPHAVIADNAAGHLMQRGDVDLVIVGADRVAANGDVANKIGTYLKALAARDNGVPFYVAVPGPSIDWRLDEGRAIPIEVRAPREVTHVTGVDAEDKLREVRLTPASSDALNPAFDVTPARLVTGLITERGVLVAQKAALRQAYPEAECP</sequence>
<feature type="active site" description="Proton donor" evidence="2">
    <location>
        <position position="242"/>
    </location>
</feature>
<reference evidence="3 4" key="1">
    <citation type="submission" date="2024-02" db="EMBL/GenBank/DDBJ databases">
        <title>New thermophilic sulfur-oxidizing bacteria from a hot springs of the Uzon caldera (Kamchatka, Russia).</title>
        <authorList>
            <person name="Dukat A.M."/>
            <person name="Elcheninov A.G."/>
            <person name="Frolov E.N."/>
        </authorList>
    </citation>
    <scope>NUCLEOTIDE SEQUENCE [LARGE SCALE GENOMIC DNA]</scope>
    <source>
        <strain evidence="3 4">AK1</strain>
    </source>
</reference>
<dbReference type="NCBIfam" id="NF004326">
    <property type="entry name" value="PRK05720.1"/>
    <property type="match status" value="1"/>
</dbReference>
<keyword evidence="2" id="KW-0028">Amino-acid biosynthesis</keyword>
<keyword evidence="1 2" id="KW-0413">Isomerase</keyword>
<dbReference type="GO" id="GO:0046523">
    <property type="term" value="F:S-methyl-5-thioribose-1-phosphate isomerase activity"/>
    <property type="evidence" value="ECO:0007669"/>
    <property type="project" value="UniProtKB-EC"/>
</dbReference>
<dbReference type="Gene3D" id="3.40.50.10470">
    <property type="entry name" value="Translation initiation factor eif-2b, domain 2"/>
    <property type="match status" value="1"/>
</dbReference>
<comment type="caution">
    <text evidence="3">The sequence shown here is derived from an EMBL/GenBank/DDBJ whole genome shotgun (WGS) entry which is preliminary data.</text>
</comment>
<feature type="binding site" evidence="2">
    <location>
        <position position="90"/>
    </location>
    <ligand>
        <name>substrate</name>
    </ligand>
</feature>
<dbReference type="Pfam" id="PF01008">
    <property type="entry name" value="IF-2B"/>
    <property type="match status" value="1"/>
</dbReference>
<comment type="similarity">
    <text evidence="2">Belongs to the EIF-2B alpha/beta/delta subunits family. MtnA subfamily.</text>
</comment>
<dbReference type="InterPro" id="IPR042529">
    <property type="entry name" value="IF_2B-like_C"/>
</dbReference>
<dbReference type="EC" id="5.3.1.23" evidence="2"/>
<name>A0ABV0EDW3_9BURK</name>
<dbReference type="PANTHER" id="PTHR43475">
    <property type="entry name" value="METHYLTHIORIBOSE-1-PHOSPHATE ISOMERASE"/>
    <property type="match status" value="1"/>
</dbReference>
<comment type="function">
    <text evidence="2">Catalyzes the interconversion of methylthioribose-1-phosphate (MTR-1-P) into methylthioribulose-1-phosphate (MTRu-1-P).</text>
</comment>
<dbReference type="HAMAP" id="MF_01678">
    <property type="entry name" value="Salvage_MtnA"/>
    <property type="match status" value="1"/>
</dbReference>